<sequence>MGADGLVHPAVTGPVAPLNLDAHYGSWFDRYFRSFAGTIAGGTSEIQRNIIAERILGLPETEVSSQLRQPRRETLRPQYGSGFSSQFTCVAEHSVEDQRALHMAVQLMLGGKANSA</sequence>
<proteinExistence type="predicted"/>
<gene>
    <name evidence="1" type="ORF">I553_4678</name>
</gene>
<dbReference type="SUPFAM" id="SSF47203">
    <property type="entry name" value="Acyl-CoA dehydrogenase C-terminal domain-like"/>
    <property type="match status" value="1"/>
</dbReference>
<organism evidence="1">
    <name type="scientific">Mycobacterium xenopi 4042</name>
    <dbReference type="NCBI Taxonomy" id="1299334"/>
    <lineage>
        <taxon>Bacteria</taxon>
        <taxon>Bacillati</taxon>
        <taxon>Actinomycetota</taxon>
        <taxon>Actinomycetes</taxon>
        <taxon>Mycobacteriales</taxon>
        <taxon>Mycobacteriaceae</taxon>
        <taxon>Mycobacterium</taxon>
    </lineage>
</organism>
<dbReference type="EMBL" id="JAOB01000060">
    <property type="protein sequence ID" value="EUA30421.1"/>
    <property type="molecule type" value="Genomic_DNA"/>
</dbReference>
<accession>X8AGZ3</accession>
<dbReference type="Gene3D" id="1.20.140.10">
    <property type="entry name" value="Butyryl-CoA Dehydrogenase, subunit A, domain 3"/>
    <property type="match status" value="1"/>
</dbReference>
<dbReference type="PATRIC" id="fig|1299334.3.peg.6352"/>
<dbReference type="InterPro" id="IPR036250">
    <property type="entry name" value="AcylCo_DH-like_C"/>
</dbReference>
<evidence type="ECO:0000313" key="1">
    <source>
        <dbReference type="EMBL" id="EUA30421.1"/>
    </source>
</evidence>
<reference evidence="1" key="1">
    <citation type="submission" date="2014-01" db="EMBL/GenBank/DDBJ databases">
        <authorList>
            <person name="Brown-Elliot B."/>
            <person name="Wallace R."/>
            <person name="Lenaerts A."/>
            <person name="Ordway D."/>
            <person name="DeGroote M.A."/>
            <person name="Parker T."/>
            <person name="Sizemore C."/>
            <person name="Tallon L.J."/>
            <person name="Sadzewicz L.K."/>
            <person name="Sengamalay N."/>
            <person name="Fraser C.M."/>
            <person name="Hine E."/>
            <person name="Shefchek K.A."/>
            <person name="Das S.P."/>
            <person name="Tettelin H."/>
        </authorList>
    </citation>
    <scope>NUCLEOTIDE SEQUENCE [LARGE SCALE GENOMIC DNA]</scope>
    <source>
        <strain evidence="1">4042</strain>
    </source>
</reference>
<protein>
    <submittedName>
        <fullName evidence="1">Acyl-CoA dehydrogenase, C-terminal domain protein</fullName>
    </submittedName>
</protein>
<comment type="caution">
    <text evidence="1">The sequence shown here is derived from an EMBL/GenBank/DDBJ whole genome shotgun (WGS) entry which is preliminary data.</text>
</comment>
<dbReference type="GO" id="GO:0016627">
    <property type="term" value="F:oxidoreductase activity, acting on the CH-CH group of donors"/>
    <property type="evidence" value="ECO:0007669"/>
    <property type="project" value="InterPro"/>
</dbReference>
<dbReference type="AlphaFoldDB" id="X8AGZ3"/>
<name>X8AGZ3_MYCXE</name>